<dbReference type="EMBL" id="LAZR01004946">
    <property type="protein sequence ID" value="KKN04198.1"/>
    <property type="molecule type" value="Genomic_DNA"/>
</dbReference>
<evidence type="ECO:0000259" key="1">
    <source>
        <dbReference type="Pfam" id="PF24963"/>
    </source>
</evidence>
<dbReference type="AlphaFoldDB" id="A0A0F9QFY0"/>
<feature type="domain" description="DUF7768" evidence="1">
    <location>
        <begin position="15"/>
        <end position="114"/>
    </location>
</feature>
<reference evidence="2" key="1">
    <citation type="journal article" date="2015" name="Nature">
        <title>Complex archaea that bridge the gap between prokaryotes and eukaryotes.</title>
        <authorList>
            <person name="Spang A."/>
            <person name="Saw J.H."/>
            <person name="Jorgensen S.L."/>
            <person name="Zaremba-Niedzwiedzka K."/>
            <person name="Martijn J."/>
            <person name="Lind A.E."/>
            <person name="van Eijk R."/>
            <person name="Schleper C."/>
            <person name="Guy L."/>
            <person name="Ettema T.J."/>
        </authorList>
    </citation>
    <scope>NUCLEOTIDE SEQUENCE</scope>
</reference>
<dbReference type="Pfam" id="PF24963">
    <property type="entry name" value="DUF7768"/>
    <property type="match status" value="1"/>
</dbReference>
<comment type="caution">
    <text evidence="2">The sequence shown here is derived from an EMBL/GenBank/DDBJ whole genome shotgun (WGS) entry which is preliminary data.</text>
</comment>
<proteinExistence type="predicted"/>
<sequence length="125" mass="14035">MRSSDRLTFHEILMKLVSIESPYAGDVERNVRYAKACVRDCLRRGEAPYASHLFFTQDGLLDDTVPEERKLGMEAGKAWELNAELTVVYTDLGTSGGMEWGVKKAQEAGRKVEHRTLGEDWDAGV</sequence>
<accession>A0A0F9QFY0</accession>
<organism evidence="2">
    <name type="scientific">marine sediment metagenome</name>
    <dbReference type="NCBI Taxonomy" id="412755"/>
    <lineage>
        <taxon>unclassified sequences</taxon>
        <taxon>metagenomes</taxon>
        <taxon>ecological metagenomes</taxon>
    </lineage>
</organism>
<gene>
    <name evidence="2" type="ORF">LCGC14_1099900</name>
</gene>
<name>A0A0F9QFY0_9ZZZZ</name>
<evidence type="ECO:0000313" key="2">
    <source>
        <dbReference type="EMBL" id="KKN04198.1"/>
    </source>
</evidence>
<dbReference type="InterPro" id="IPR056670">
    <property type="entry name" value="DUF7768"/>
</dbReference>
<protein>
    <recommendedName>
        <fullName evidence="1">DUF7768 domain-containing protein</fullName>
    </recommendedName>
</protein>